<evidence type="ECO:0000256" key="2">
    <source>
        <dbReference type="ARBA" id="ARBA00023125"/>
    </source>
</evidence>
<gene>
    <name evidence="6" type="ORF">L3081_22425</name>
</gene>
<sequence>MSEEKSNKYAVPALDKGLDILEYLASKAVPLSQTEIAQGIERSANEIYRVLVGLESRGYLIRDDISGKYSVSLKLYSLSRKISPIDQLRQSAIPIMEDFSAQSGYAAHLSILYQSKVLVIVHARSHAPVSLSIAEGTLFPTVNTTSGRVLLANSNEAVKQLIYERDEGYLKMSIKDKAALEQQLQDILTNGHCFRKSQLTDGVTDCAVIIGKPEGSVIAALAVSSLTSILGDDETKNRLIQSLKETAAKICEQVGC</sequence>
<dbReference type="Proteomes" id="UP001139646">
    <property type="component" value="Unassembled WGS sequence"/>
</dbReference>
<accession>A0ABS9X989</accession>
<keyword evidence="2" id="KW-0238">DNA-binding</keyword>
<dbReference type="Gene3D" id="3.30.450.40">
    <property type="match status" value="1"/>
</dbReference>
<organism evidence="6 7">
    <name type="scientific">Colwellia maritima</name>
    <dbReference type="NCBI Taxonomy" id="2912588"/>
    <lineage>
        <taxon>Bacteria</taxon>
        <taxon>Pseudomonadati</taxon>
        <taxon>Pseudomonadota</taxon>
        <taxon>Gammaproteobacteria</taxon>
        <taxon>Alteromonadales</taxon>
        <taxon>Colwelliaceae</taxon>
        <taxon>Colwellia</taxon>
    </lineage>
</organism>
<keyword evidence="7" id="KW-1185">Reference proteome</keyword>
<dbReference type="EMBL" id="JAKKSL010000005">
    <property type="protein sequence ID" value="MCI2285632.1"/>
    <property type="molecule type" value="Genomic_DNA"/>
</dbReference>
<evidence type="ECO:0000259" key="4">
    <source>
        <dbReference type="PROSITE" id="PS51077"/>
    </source>
</evidence>
<dbReference type="InterPro" id="IPR005471">
    <property type="entry name" value="Tscrpt_reg_IclR_N"/>
</dbReference>
<keyword evidence="3" id="KW-0804">Transcription</keyword>
<evidence type="ECO:0000256" key="1">
    <source>
        <dbReference type="ARBA" id="ARBA00023015"/>
    </source>
</evidence>
<dbReference type="Gene3D" id="1.10.10.10">
    <property type="entry name" value="Winged helix-like DNA-binding domain superfamily/Winged helix DNA-binding domain"/>
    <property type="match status" value="1"/>
</dbReference>
<dbReference type="RefSeq" id="WP_242288504.1">
    <property type="nucleotide sequence ID" value="NZ_JAKKSL010000005.1"/>
</dbReference>
<feature type="domain" description="IclR-ED" evidence="5">
    <location>
        <begin position="74"/>
        <end position="256"/>
    </location>
</feature>
<protein>
    <submittedName>
        <fullName evidence="6">IclR family transcriptional regulator</fullName>
    </submittedName>
</protein>
<dbReference type="PROSITE" id="PS51077">
    <property type="entry name" value="HTH_ICLR"/>
    <property type="match status" value="1"/>
</dbReference>
<dbReference type="Pfam" id="PF01614">
    <property type="entry name" value="IclR_C"/>
    <property type="match status" value="1"/>
</dbReference>
<dbReference type="PANTHER" id="PTHR30136">
    <property type="entry name" value="HELIX-TURN-HELIX TRANSCRIPTIONAL REGULATOR, ICLR FAMILY"/>
    <property type="match status" value="1"/>
</dbReference>
<comment type="caution">
    <text evidence="6">The sequence shown here is derived from an EMBL/GenBank/DDBJ whole genome shotgun (WGS) entry which is preliminary data.</text>
</comment>
<dbReference type="InterPro" id="IPR036390">
    <property type="entry name" value="WH_DNA-bd_sf"/>
</dbReference>
<evidence type="ECO:0000256" key="3">
    <source>
        <dbReference type="ARBA" id="ARBA00023163"/>
    </source>
</evidence>
<dbReference type="InterPro" id="IPR014757">
    <property type="entry name" value="Tscrpt_reg_IclR_C"/>
</dbReference>
<evidence type="ECO:0000313" key="6">
    <source>
        <dbReference type="EMBL" id="MCI2285632.1"/>
    </source>
</evidence>
<dbReference type="SUPFAM" id="SSF46785">
    <property type="entry name" value="Winged helix' DNA-binding domain"/>
    <property type="match status" value="1"/>
</dbReference>
<dbReference type="SMART" id="SM00346">
    <property type="entry name" value="HTH_ICLR"/>
    <property type="match status" value="1"/>
</dbReference>
<dbReference type="InterPro" id="IPR029016">
    <property type="entry name" value="GAF-like_dom_sf"/>
</dbReference>
<dbReference type="InterPro" id="IPR050707">
    <property type="entry name" value="HTH_MetabolicPath_Reg"/>
</dbReference>
<dbReference type="Pfam" id="PF09339">
    <property type="entry name" value="HTH_IclR"/>
    <property type="match status" value="1"/>
</dbReference>
<dbReference type="InterPro" id="IPR036388">
    <property type="entry name" value="WH-like_DNA-bd_sf"/>
</dbReference>
<feature type="domain" description="HTH iclR-type" evidence="4">
    <location>
        <begin position="11"/>
        <end position="73"/>
    </location>
</feature>
<keyword evidence="1" id="KW-0805">Transcription regulation</keyword>
<dbReference type="PROSITE" id="PS51078">
    <property type="entry name" value="ICLR_ED"/>
    <property type="match status" value="1"/>
</dbReference>
<dbReference type="SUPFAM" id="SSF55781">
    <property type="entry name" value="GAF domain-like"/>
    <property type="match status" value="1"/>
</dbReference>
<dbReference type="PANTHER" id="PTHR30136:SF35">
    <property type="entry name" value="HTH-TYPE TRANSCRIPTIONAL REGULATOR RV1719"/>
    <property type="match status" value="1"/>
</dbReference>
<reference evidence="6" key="1">
    <citation type="submission" date="2022-01" db="EMBL/GenBank/DDBJ databases">
        <title>Colwellia maritima, isolated from seawater.</title>
        <authorList>
            <person name="Kristyanto S."/>
            <person name="Jung J."/>
            <person name="Jeon C.O."/>
        </authorList>
    </citation>
    <scope>NUCLEOTIDE SEQUENCE</scope>
    <source>
        <strain evidence="6">MSW7</strain>
    </source>
</reference>
<evidence type="ECO:0000259" key="5">
    <source>
        <dbReference type="PROSITE" id="PS51078"/>
    </source>
</evidence>
<evidence type="ECO:0000313" key="7">
    <source>
        <dbReference type="Proteomes" id="UP001139646"/>
    </source>
</evidence>
<name>A0ABS9X989_9GAMM</name>
<proteinExistence type="predicted"/>